<proteinExistence type="predicted"/>
<reference evidence="2" key="1">
    <citation type="submission" date="2021-04" db="EMBL/GenBank/DDBJ databases">
        <authorList>
            <consortium name="Molecular Ecology Group"/>
        </authorList>
    </citation>
    <scope>NUCLEOTIDE SEQUENCE</scope>
</reference>
<accession>A0A8S3YPF7</accession>
<dbReference type="AlphaFoldDB" id="A0A8S3YPF7"/>
<dbReference type="EMBL" id="CAJHNH020000308">
    <property type="protein sequence ID" value="CAG5116830.1"/>
    <property type="molecule type" value="Genomic_DNA"/>
</dbReference>
<organism evidence="2 3">
    <name type="scientific">Candidula unifasciata</name>
    <dbReference type="NCBI Taxonomy" id="100452"/>
    <lineage>
        <taxon>Eukaryota</taxon>
        <taxon>Metazoa</taxon>
        <taxon>Spiralia</taxon>
        <taxon>Lophotrochozoa</taxon>
        <taxon>Mollusca</taxon>
        <taxon>Gastropoda</taxon>
        <taxon>Heterobranchia</taxon>
        <taxon>Euthyneura</taxon>
        <taxon>Panpulmonata</taxon>
        <taxon>Eupulmonata</taxon>
        <taxon>Stylommatophora</taxon>
        <taxon>Helicina</taxon>
        <taxon>Helicoidea</taxon>
        <taxon>Geomitridae</taxon>
        <taxon>Candidula</taxon>
    </lineage>
</organism>
<feature type="region of interest" description="Disordered" evidence="1">
    <location>
        <begin position="36"/>
        <end position="60"/>
    </location>
</feature>
<dbReference type="Proteomes" id="UP000678393">
    <property type="component" value="Unassembled WGS sequence"/>
</dbReference>
<name>A0A8S3YPF7_9EUPU</name>
<evidence type="ECO:0000256" key="1">
    <source>
        <dbReference type="SAM" id="MobiDB-lite"/>
    </source>
</evidence>
<keyword evidence="3" id="KW-1185">Reference proteome</keyword>
<feature type="non-terminal residue" evidence="2">
    <location>
        <position position="1"/>
    </location>
</feature>
<evidence type="ECO:0000313" key="2">
    <source>
        <dbReference type="EMBL" id="CAG5116830.1"/>
    </source>
</evidence>
<dbReference type="OrthoDB" id="6160250at2759"/>
<comment type="caution">
    <text evidence="2">The sequence shown here is derived from an EMBL/GenBank/DDBJ whole genome shotgun (WGS) entry which is preliminary data.</text>
</comment>
<sequence length="92" mass="10679">VISHLKRTCSRLRPMRRFRTDISRGQTTVTSINFIHHGPDSHESENGNLVYESPRSSPHLGKKVYNSMEQNDRKYPYIPLVTRQQTVSPTEI</sequence>
<gene>
    <name evidence="2" type="ORF">CUNI_LOCUS2388</name>
</gene>
<evidence type="ECO:0000313" key="3">
    <source>
        <dbReference type="Proteomes" id="UP000678393"/>
    </source>
</evidence>
<protein>
    <submittedName>
        <fullName evidence="2">Uncharacterized protein</fullName>
    </submittedName>
</protein>